<comment type="catalytic activity">
    <reaction evidence="28">
        <text>L-histidyl-[protein] + NAD(+) = N(tele)-(ADP-D-ribosyl)-L-histidyl-[protein] + nicotinamide + H(+)</text>
        <dbReference type="Rhea" id="RHEA:72071"/>
        <dbReference type="Rhea" id="RHEA-COMP:9745"/>
        <dbReference type="Rhea" id="RHEA-COMP:18085"/>
        <dbReference type="ChEBI" id="CHEBI:15378"/>
        <dbReference type="ChEBI" id="CHEBI:17154"/>
        <dbReference type="ChEBI" id="CHEBI:29979"/>
        <dbReference type="ChEBI" id="CHEBI:57540"/>
        <dbReference type="ChEBI" id="CHEBI:191398"/>
    </reaction>
    <physiologicalReaction direction="left-to-right" evidence="28">
        <dbReference type="Rhea" id="RHEA:72072"/>
    </physiologicalReaction>
</comment>
<dbReference type="KEGG" id="btab:109032279"/>
<evidence type="ECO:0000256" key="17">
    <source>
        <dbReference type="ARBA" id="ARBA00022833"/>
    </source>
</evidence>
<evidence type="ECO:0000256" key="1">
    <source>
        <dbReference type="ARBA" id="ARBA00004286"/>
    </source>
</evidence>
<evidence type="ECO:0000259" key="35">
    <source>
        <dbReference type="PROSITE" id="PS50172"/>
    </source>
</evidence>
<evidence type="ECO:0000256" key="9">
    <source>
        <dbReference type="ARBA" id="ARBA00022588"/>
    </source>
</evidence>
<dbReference type="InterPro" id="IPR001357">
    <property type="entry name" value="BRCT_dom"/>
</dbReference>
<comment type="catalytic activity">
    <reaction evidence="29">
        <text>L-tyrosyl-[protein] + NAD(+) = O-(ADP-D-ribosyl)-L-tyrosyl-[protein] + nicotinamide + H(+)</text>
        <dbReference type="Rhea" id="RHEA:58236"/>
        <dbReference type="Rhea" id="RHEA-COMP:10136"/>
        <dbReference type="Rhea" id="RHEA-COMP:15092"/>
        <dbReference type="ChEBI" id="CHEBI:15378"/>
        <dbReference type="ChEBI" id="CHEBI:17154"/>
        <dbReference type="ChEBI" id="CHEBI:46858"/>
        <dbReference type="ChEBI" id="CHEBI:57540"/>
        <dbReference type="ChEBI" id="CHEBI:142557"/>
    </reaction>
    <physiologicalReaction direction="left-to-right" evidence="29">
        <dbReference type="Rhea" id="RHEA:58237"/>
    </physiologicalReaction>
</comment>
<dbReference type="PANTHER" id="PTHR10459">
    <property type="entry name" value="DNA LIGASE"/>
    <property type="match status" value="1"/>
</dbReference>
<dbReference type="PROSITE" id="PS51977">
    <property type="entry name" value="WGR"/>
    <property type="match status" value="1"/>
</dbReference>
<dbReference type="AlphaFoldDB" id="A0A9P0F5K3"/>
<feature type="domain" description="WGR" evidence="38">
    <location>
        <begin position="529"/>
        <end position="626"/>
    </location>
</feature>
<proteinExistence type="inferred from homology"/>
<evidence type="ECO:0000256" key="14">
    <source>
        <dbReference type="ARBA" id="ARBA00022737"/>
    </source>
</evidence>
<protein>
    <recommendedName>
        <fullName evidence="31 32">Poly [ADP-ribose] polymerase</fullName>
        <ecNumber evidence="4 32">2.4.2.30</ecNumber>
    </recommendedName>
</protein>
<evidence type="ECO:0000256" key="18">
    <source>
        <dbReference type="ARBA" id="ARBA00022859"/>
    </source>
</evidence>
<evidence type="ECO:0000256" key="8">
    <source>
        <dbReference type="ARBA" id="ARBA00022533"/>
    </source>
</evidence>
<dbReference type="Pfam" id="PF02877">
    <property type="entry name" value="PARP_reg"/>
    <property type="match status" value="1"/>
</dbReference>
<dbReference type="Gene3D" id="3.30.1740.10">
    <property type="entry name" value="Zinc finger, PARP-type"/>
    <property type="match status" value="2"/>
</dbReference>
<dbReference type="GO" id="GO:0005829">
    <property type="term" value="C:cytosol"/>
    <property type="evidence" value="ECO:0007669"/>
    <property type="project" value="UniProtKB-SubCell"/>
</dbReference>
<dbReference type="PROSITE" id="PS50172">
    <property type="entry name" value="BRCT"/>
    <property type="match status" value="1"/>
</dbReference>
<dbReference type="EC" id="2.4.2.30" evidence="4 32"/>
<evidence type="ECO:0000259" key="38">
    <source>
        <dbReference type="PROSITE" id="PS51977"/>
    </source>
</evidence>
<dbReference type="Gene3D" id="1.10.20.130">
    <property type="match status" value="1"/>
</dbReference>
<evidence type="ECO:0000256" key="32">
    <source>
        <dbReference type="PIRNR" id="PIRNR000489"/>
    </source>
</evidence>
<dbReference type="GO" id="GO:0045087">
    <property type="term" value="P:innate immune response"/>
    <property type="evidence" value="ECO:0007669"/>
    <property type="project" value="UniProtKB-KW"/>
</dbReference>
<dbReference type="GO" id="GO:0070212">
    <property type="term" value="P:protein poly-ADP-ribosylation"/>
    <property type="evidence" value="ECO:0007669"/>
    <property type="project" value="TreeGrafter"/>
</dbReference>
<dbReference type="InterPro" id="IPR036957">
    <property type="entry name" value="Znf_PARP_sf"/>
</dbReference>
<keyword evidence="12" id="KW-0548">Nucleotidyltransferase</keyword>
<dbReference type="InterPro" id="IPR036616">
    <property type="entry name" value="Poly(ADP-ribose)pol_reg_dom_sf"/>
</dbReference>
<dbReference type="PROSITE" id="PS51060">
    <property type="entry name" value="PARP_ALPHA_HD"/>
    <property type="match status" value="1"/>
</dbReference>
<feature type="domain" description="PARP alpha-helical" evidence="37">
    <location>
        <begin position="647"/>
        <end position="768"/>
    </location>
</feature>
<dbReference type="InterPro" id="IPR038650">
    <property type="entry name" value="PADR1_C_dom_sf"/>
</dbReference>
<feature type="region of interest" description="Disordered" evidence="33">
    <location>
        <begin position="84"/>
        <end position="109"/>
    </location>
</feature>
<dbReference type="InterPro" id="IPR036420">
    <property type="entry name" value="BRCT_dom_sf"/>
</dbReference>
<dbReference type="Pfam" id="PF05406">
    <property type="entry name" value="WGR"/>
    <property type="match status" value="1"/>
</dbReference>
<evidence type="ECO:0000256" key="22">
    <source>
        <dbReference type="ARBA" id="ARBA00023163"/>
    </source>
</evidence>
<evidence type="ECO:0000256" key="33">
    <source>
        <dbReference type="SAM" id="MobiDB-lite"/>
    </source>
</evidence>
<evidence type="ECO:0000256" key="23">
    <source>
        <dbReference type="ARBA" id="ARBA00023242"/>
    </source>
</evidence>
<comment type="catalytic activity">
    <reaction evidence="27 32">
        <text>NAD(+) + (ADP-D-ribosyl)n-acceptor = nicotinamide + (ADP-D-ribosyl)n+1-acceptor + H(+).</text>
        <dbReference type="EC" id="2.4.2.30"/>
    </reaction>
</comment>
<dbReference type="GO" id="GO:0006302">
    <property type="term" value="P:double-strand break repair"/>
    <property type="evidence" value="ECO:0007669"/>
    <property type="project" value="TreeGrafter"/>
</dbReference>
<keyword evidence="17 32" id="KW-0862">Zinc</keyword>
<evidence type="ECO:0000256" key="6">
    <source>
        <dbReference type="ARBA" id="ARBA00022490"/>
    </source>
</evidence>
<dbReference type="GO" id="GO:0003677">
    <property type="term" value="F:DNA binding"/>
    <property type="evidence" value="ECO:0007669"/>
    <property type="project" value="UniProtKB-UniRule"/>
</dbReference>
<evidence type="ECO:0000256" key="2">
    <source>
        <dbReference type="ARBA" id="ARBA00004514"/>
    </source>
</evidence>
<dbReference type="InterPro" id="IPR012982">
    <property type="entry name" value="PARP1-like_PADR1_Zn_ribbon"/>
</dbReference>
<dbReference type="PROSITE" id="PS52007">
    <property type="entry name" value="PADR1"/>
    <property type="match status" value="1"/>
</dbReference>
<keyword evidence="19" id="KW-0805">Transcription regulation</keyword>
<dbReference type="SMART" id="SM00773">
    <property type="entry name" value="WGR"/>
    <property type="match status" value="1"/>
</dbReference>
<dbReference type="Proteomes" id="UP001152759">
    <property type="component" value="Chromosome 7"/>
</dbReference>
<feature type="domain" description="BRCT" evidence="35">
    <location>
        <begin position="380"/>
        <end position="457"/>
    </location>
</feature>
<dbReference type="CDD" id="cd08001">
    <property type="entry name" value="WGR_PARP1_like"/>
    <property type="match status" value="1"/>
</dbReference>
<feature type="domain" description="PARP-type" evidence="34">
    <location>
        <begin position="7"/>
        <end position="89"/>
    </location>
</feature>
<dbReference type="GO" id="GO:0005694">
    <property type="term" value="C:chromosome"/>
    <property type="evidence" value="ECO:0007669"/>
    <property type="project" value="UniProtKB-SubCell"/>
</dbReference>
<evidence type="ECO:0000256" key="29">
    <source>
        <dbReference type="ARBA" id="ARBA00048339"/>
    </source>
</evidence>
<keyword evidence="21 32" id="KW-0238">DNA-binding</keyword>
<evidence type="ECO:0000256" key="21">
    <source>
        <dbReference type="ARBA" id="ARBA00023125"/>
    </source>
</evidence>
<dbReference type="InterPro" id="IPR008288">
    <property type="entry name" value="PARP"/>
</dbReference>
<evidence type="ECO:0000256" key="16">
    <source>
        <dbReference type="ARBA" id="ARBA00022771"/>
    </source>
</evidence>
<dbReference type="PANTHER" id="PTHR10459:SF112">
    <property type="entry name" value="POLY [ADP-RIBOSE] POLYMERASE 1"/>
    <property type="match status" value="1"/>
</dbReference>
<dbReference type="InterPro" id="IPR008893">
    <property type="entry name" value="WGR_domain"/>
</dbReference>
<dbReference type="InterPro" id="IPR049296">
    <property type="entry name" value="PARP1-like_PADR1_N"/>
</dbReference>
<evidence type="ECO:0000256" key="19">
    <source>
        <dbReference type="ARBA" id="ARBA00023015"/>
    </source>
</evidence>
<evidence type="ECO:0000313" key="39">
    <source>
        <dbReference type="EMBL" id="CAH0393176.1"/>
    </source>
</evidence>
<dbReference type="Gene3D" id="2.20.25.630">
    <property type="match status" value="1"/>
</dbReference>
<dbReference type="InterPro" id="IPR004102">
    <property type="entry name" value="Poly(ADP-ribose)pol_reg_dom"/>
</dbReference>
<keyword evidence="6" id="KW-0963">Cytoplasm</keyword>
<keyword evidence="8" id="KW-0021">Allosteric enzyme</keyword>
<dbReference type="SUPFAM" id="SSF56399">
    <property type="entry name" value="ADP-ribosylation"/>
    <property type="match status" value="1"/>
</dbReference>
<evidence type="ECO:0000256" key="10">
    <source>
        <dbReference type="ARBA" id="ARBA00022676"/>
    </source>
</evidence>
<keyword evidence="18" id="KW-0391">Immunity</keyword>
<feature type="domain" description="PARP catalytic" evidence="36">
    <location>
        <begin position="779"/>
        <end position="1002"/>
    </location>
</feature>
<dbReference type="Gene3D" id="3.90.228.10">
    <property type="match status" value="1"/>
</dbReference>
<evidence type="ECO:0000256" key="13">
    <source>
        <dbReference type="ARBA" id="ARBA00022723"/>
    </source>
</evidence>
<evidence type="ECO:0000259" key="37">
    <source>
        <dbReference type="PROSITE" id="PS51060"/>
    </source>
</evidence>
<dbReference type="Pfam" id="PF00645">
    <property type="entry name" value="zf-PARP"/>
    <property type="match status" value="2"/>
</dbReference>
<dbReference type="GO" id="GO:0003950">
    <property type="term" value="F:NAD+ poly-ADP-ribosyltransferase activity"/>
    <property type="evidence" value="ECO:0007669"/>
    <property type="project" value="UniProtKB-UniRule"/>
</dbReference>
<evidence type="ECO:0000256" key="15">
    <source>
        <dbReference type="ARBA" id="ARBA00022765"/>
    </source>
</evidence>
<evidence type="ECO:0000256" key="27">
    <source>
        <dbReference type="ARBA" id="ARBA00033987"/>
    </source>
</evidence>
<dbReference type="InterPro" id="IPR001510">
    <property type="entry name" value="Znf_PARP"/>
</dbReference>
<dbReference type="PROSITE" id="PS00347">
    <property type="entry name" value="ZF_PARP_1"/>
    <property type="match status" value="1"/>
</dbReference>
<comment type="subcellular location">
    <subcellularLocation>
        <location evidence="1">Chromosome</location>
    </subcellularLocation>
    <subcellularLocation>
        <location evidence="2">Cytoplasm</location>
        <location evidence="2">Cytosol</location>
    </subcellularLocation>
    <subcellularLocation>
        <location evidence="3">Nucleus</location>
        <location evidence="3">Nucleolus</location>
    </subcellularLocation>
</comment>
<keyword evidence="5" id="KW-0158">Chromosome</keyword>
<dbReference type="Gene3D" id="3.40.50.10190">
    <property type="entry name" value="BRCT domain"/>
    <property type="match status" value="1"/>
</dbReference>
<dbReference type="SUPFAM" id="SSF47587">
    <property type="entry name" value="Domain of poly(ADP-ribose) polymerase"/>
    <property type="match status" value="1"/>
</dbReference>
<evidence type="ECO:0000256" key="7">
    <source>
        <dbReference type="ARBA" id="ARBA00022499"/>
    </source>
</evidence>
<evidence type="ECO:0000256" key="12">
    <source>
        <dbReference type="ARBA" id="ARBA00022695"/>
    </source>
</evidence>
<dbReference type="GO" id="GO:0016779">
    <property type="term" value="F:nucleotidyltransferase activity"/>
    <property type="evidence" value="ECO:0007669"/>
    <property type="project" value="UniProtKB-KW"/>
</dbReference>
<keyword evidence="15" id="KW-0013">ADP-ribosylation</keyword>
<accession>A0A9P0F5K3</accession>
<dbReference type="Gene3D" id="1.20.142.10">
    <property type="entry name" value="Poly(ADP-ribose) polymerase, regulatory domain"/>
    <property type="match status" value="1"/>
</dbReference>
<comment type="catalytic activity">
    <reaction evidence="24">
        <text>L-glutamyl-[protein] + NAD(+) = 5-O-(ADP-D-ribosyl)-L-glutamyl-[protein] + nicotinamide</text>
        <dbReference type="Rhea" id="RHEA:58224"/>
        <dbReference type="Rhea" id="RHEA-COMP:10208"/>
        <dbReference type="Rhea" id="RHEA-COMP:15089"/>
        <dbReference type="ChEBI" id="CHEBI:17154"/>
        <dbReference type="ChEBI" id="CHEBI:29973"/>
        <dbReference type="ChEBI" id="CHEBI:57540"/>
        <dbReference type="ChEBI" id="CHEBI:142540"/>
    </reaction>
    <physiologicalReaction direction="left-to-right" evidence="24">
        <dbReference type="Rhea" id="RHEA:58225"/>
    </physiologicalReaction>
</comment>
<dbReference type="Pfam" id="PF00644">
    <property type="entry name" value="PARP"/>
    <property type="match status" value="1"/>
</dbReference>
<keyword evidence="20 32" id="KW-0520">NAD</keyword>
<evidence type="ECO:0000256" key="25">
    <source>
        <dbReference type="ARBA" id="ARBA00024164"/>
    </source>
</evidence>
<dbReference type="SUPFAM" id="SSF57716">
    <property type="entry name" value="Glucocorticoid receptor-like (DNA-binding domain)"/>
    <property type="match status" value="2"/>
</dbReference>
<keyword evidence="14" id="KW-0677">Repeat</keyword>
<dbReference type="FunFam" id="1.20.142.10:FF:000001">
    <property type="entry name" value="Poly [ADP-ribose] polymerase"/>
    <property type="match status" value="1"/>
</dbReference>
<dbReference type="FunFam" id="3.90.228.10:FF:000002">
    <property type="entry name" value="Poly [ADP-ribose] polymerase"/>
    <property type="match status" value="1"/>
</dbReference>
<gene>
    <name evidence="39" type="ORF">BEMITA_LOCUS11605</name>
</gene>
<comment type="similarity">
    <text evidence="26">Belongs to the ARTD/PARP family.</text>
</comment>
<dbReference type="SMART" id="SM01335">
    <property type="entry name" value="PADR1"/>
    <property type="match status" value="1"/>
</dbReference>
<dbReference type="GO" id="GO:0005730">
    <property type="term" value="C:nucleolus"/>
    <property type="evidence" value="ECO:0007669"/>
    <property type="project" value="UniProtKB-SubCell"/>
</dbReference>
<keyword evidence="22" id="KW-0804">Transcription</keyword>
<dbReference type="EMBL" id="OU963868">
    <property type="protein sequence ID" value="CAH0393176.1"/>
    <property type="molecule type" value="Genomic_DNA"/>
</dbReference>
<dbReference type="CDD" id="cd01437">
    <property type="entry name" value="parp_like"/>
    <property type="match status" value="1"/>
</dbReference>
<dbReference type="PROSITE" id="PS51059">
    <property type="entry name" value="PARP_CATALYTIC"/>
    <property type="match status" value="1"/>
</dbReference>
<keyword evidence="13 32" id="KW-0479">Metal-binding</keyword>
<reference evidence="39" key="1">
    <citation type="submission" date="2021-12" db="EMBL/GenBank/DDBJ databases">
        <authorList>
            <person name="King R."/>
        </authorList>
    </citation>
    <scope>NUCLEOTIDE SEQUENCE</scope>
</reference>
<dbReference type="SUPFAM" id="SSF142921">
    <property type="entry name" value="WGR domain-like"/>
    <property type="match status" value="1"/>
</dbReference>
<dbReference type="SMART" id="SM00292">
    <property type="entry name" value="BRCT"/>
    <property type="match status" value="1"/>
</dbReference>
<dbReference type="GO" id="GO:0008270">
    <property type="term" value="F:zinc ion binding"/>
    <property type="evidence" value="ECO:0007669"/>
    <property type="project" value="UniProtKB-KW"/>
</dbReference>
<evidence type="ECO:0000256" key="5">
    <source>
        <dbReference type="ARBA" id="ARBA00022454"/>
    </source>
</evidence>
<evidence type="ECO:0000256" key="11">
    <source>
        <dbReference type="ARBA" id="ARBA00022679"/>
    </source>
</evidence>
<dbReference type="GO" id="GO:0051287">
    <property type="term" value="F:NAD binding"/>
    <property type="evidence" value="ECO:0007669"/>
    <property type="project" value="UniProtKB-UniRule"/>
</dbReference>
<dbReference type="SUPFAM" id="SSF52113">
    <property type="entry name" value="BRCT domain"/>
    <property type="match status" value="1"/>
</dbReference>
<keyword evidence="16" id="KW-0863">Zinc-finger</keyword>
<dbReference type="Pfam" id="PF21728">
    <property type="entry name" value="PADR1_N"/>
    <property type="match status" value="1"/>
</dbReference>
<comment type="catalytic activity">
    <reaction evidence="30">
        <text>L-seryl-[protein] + NAD(+) = O-(ADP-D-ribosyl)-L-seryl-[protein] + nicotinamide + H(+)</text>
        <dbReference type="Rhea" id="RHEA:58232"/>
        <dbReference type="Rhea" id="RHEA-COMP:9863"/>
        <dbReference type="Rhea" id="RHEA-COMP:15091"/>
        <dbReference type="ChEBI" id="CHEBI:15378"/>
        <dbReference type="ChEBI" id="CHEBI:17154"/>
        <dbReference type="ChEBI" id="CHEBI:29999"/>
        <dbReference type="ChEBI" id="CHEBI:57540"/>
        <dbReference type="ChEBI" id="CHEBI:142556"/>
    </reaction>
    <physiologicalReaction direction="left-to-right" evidence="30">
        <dbReference type="Rhea" id="RHEA:58233"/>
    </physiologicalReaction>
</comment>
<dbReference type="PROSITE" id="PS50064">
    <property type="entry name" value="ZF_PARP_2"/>
    <property type="match status" value="2"/>
</dbReference>
<evidence type="ECO:0000259" key="36">
    <source>
        <dbReference type="PROSITE" id="PS51059"/>
    </source>
</evidence>
<evidence type="ECO:0000259" key="34">
    <source>
        <dbReference type="PROSITE" id="PS50064"/>
    </source>
</evidence>
<sequence>MADDLPFRAEYSKSNRAACKGCKEKIDKDVLRMAVMVRSPFFDGKQPNWFHFMCFFAKQRPKSVGDIAHFDSLRWDDQEKIRKRVDSAAGTSAPATNGKSATKRSKTATTLTTPDMKDFTIQYSVSSRATCIGCQTQIAKDEVRVAKKDYESEEALRFGGLDRWHHLECFAKLRGEAKWYDCGSKLPGFKALNTDDQKKVKQLIPKLKIKAEVKDEVDAEVPAKKIKEDPEVKGNLEAMKKQNKLIFAYRDNLKSLTKKELTALLEHNEQGIPEGTERILDRLSDCMSFGALLPCEHCKTGQLVFRSNVGYQCIGHLNEWAKCQKVVMKPKRVKFTVPEDLKEKYSFLGNYKCKLGERLFEVRESSAAVAVKTENGPKVDRWAPLKNMTFLLVGKFSKPLSEIKKDIVKLGGHVATSVVDELAAVIASPAEVEKMSSKMMDAQSQGIQVVPESFLEEAAKGNAVEKILTLNIASWGQDPKVRIEKQAKMNVMKSQMSGKSKFLSSGPSKVKLTMKAGIVVDPDSGLEDVAHVYTRHGTAYTCVLGLTDITQDKNSYYKLQILEADKSKRYWLFRSWGRIGTTIGGNKLEDFRSVDNAISQFHELYEKQTGNLWENRKHFVKIPGKFYPIDVDYGEEEAKLSSDSTVPCKLHKAVQNLISLLFDVNNMKKIMMEFELDLEKMPLGKLSRKQITEAYSSLKVIQNLLQTRTEADRKVHEIISETNKFYTLIPHNFGVDKIQPINDEVLLKQKIDMLDSLMEIELAYNMLKTTNDENNSNVHPLEQHYAKLHSDIDVLNKETDEFKMIKKYVKNTHAATHNLYKLEIDEVFKVRRHGEDDRYSKYKNLHNRKLLWHGSRLTNFAGILSQGLRIAPPEAPTTGYMFGKGIYFADMVSKSANYCMPSQINCNGLLLLCQVALGDTYENKQAKYIEKLPDGKHSCMGVGQTEPDPAKTYRREDGVEVPLGKGVPSKVKNSALLYNEFIVYDVAQVKVEYLVKMKFKFD</sequence>
<evidence type="ECO:0000256" key="26">
    <source>
        <dbReference type="ARBA" id="ARBA00024347"/>
    </source>
</evidence>
<dbReference type="CDD" id="cd17747">
    <property type="entry name" value="BRCT_PARP1"/>
    <property type="match status" value="1"/>
</dbReference>
<dbReference type="SMART" id="SM01336">
    <property type="entry name" value="zf-PARP"/>
    <property type="match status" value="2"/>
</dbReference>
<keyword evidence="10 32" id="KW-0328">Glycosyltransferase</keyword>
<evidence type="ECO:0000256" key="4">
    <source>
        <dbReference type="ARBA" id="ARBA00012020"/>
    </source>
</evidence>
<dbReference type="InterPro" id="IPR012317">
    <property type="entry name" value="Poly(ADP-ribose)pol_cat_dom"/>
</dbReference>
<keyword evidence="11 32" id="KW-0808">Transferase</keyword>
<keyword evidence="9" id="KW-0399">Innate immunity</keyword>
<dbReference type="InterPro" id="IPR050800">
    <property type="entry name" value="ARTD/PARP"/>
</dbReference>
<dbReference type="Pfam" id="PF08063">
    <property type="entry name" value="Zn_ribbon_PADR1"/>
    <property type="match status" value="1"/>
</dbReference>
<organism evidence="39 40">
    <name type="scientific">Bemisia tabaci</name>
    <name type="common">Sweetpotato whitefly</name>
    <name type="synonym">Aleurodes tabaci</name>
    <dbReference type="NCBI Taxonomy" id="7038"/>
    <lineage>
        <taxon>Eukaryota</taxon>
        <taxon>Metazoa</taxon>
        <taxon>Ecdysozoa</taxon>
        <taxon>Arthropoda</taxon>
        <taxon>Hexapoda</taxon>
        <taxon>Insecta</taxon>
        <taxon>Pterygota</taxon>
        <taxon>Neoptera</taxon>
        <taxon>Paraneoptera</taxon>
        <taxon>Hemiptera</taxon>
        <taxon>Sternorrhyncha</taxon>
        <taxon>Aleyrodoidea</taxon>
        <taxon>Aleyrodidae</taxon>
        <taxon>Aleyrodinae</taxon>
        <taxon>Bemisia</taxon>
    </lineage>
</organism>
<keyword evidence="7" id="KW-1017">Isopeptide bond</keyword>
<dbReference type="InterPro" id="IPR036930">
    <property type="entry name" value="WGR_dom_sf"/>
</dbReference>
<dbReference type="PIRSF" id="PIRSF000489">
    <property type="entry name" value="NAD_ADPRT"/>
    <property type="match status" value="1"/>
</dbReference>
<name>A0A9P0F5K3_BEMTA</name>
<keyword evidence="23 32" id="KW-0539">Nucleus</keyword>
<dbReference type="GO" id="GO:1990404">
    <property type="term" value="F:NAD+-protein mono-ADP-ribosyltransferase activity"/>
    <property type="evidence" value="ECO:0007669"/>
    <property type="project" value="TreeGrafter"/>
</dbReference>
<evidence type="ECO:0000256" key="24">
    <source>
        <dbReference type="ARBA" id="ARBA00024159"/>
    </source>
</evidence>
<evidence type="ECO:0000313" key="40">
    <source>
        <dbReference type="Proteomes" id="UP001152759"/>
    </source>
</evidence>
<feature type="domain" description="PARP-type" evidence="34">
    <location>
        <begin position="119"/>
        <end position="208"/>
    </location>
</feature>
<dbReference type="Pfam" id="PF00533">
    <property type="entry name" value="BRCT"/>
    <property type="match status" value="1"/>
</dbReference>
<evidence type="ECO:0000256" key="28">
    <source>
        <dbReference type="ARBA" id="ARBA00048241"/>
    </source>
</evidence>
<keyword evidence="40" id="KW-1185">Reference proteome</keyword>
<feature type="compositionally biased region" description="Polar residues" evidence="33">
    <location>
        <begin position="89"/>
        <end position="98"/>
    </location>
</feature>
<evidence type="ECO:0000256" key="30">
    <source>
        <dbReference type="ARBA" id="ARBA00048575"/>
    </source>
</evidence>
<comment type="catalytic activity">
    <reaction evidence="25">
        <text>L-aspartyl-[protein] + NAD(+) = 4-O-(ADP-D-ribosyl)-L-aspartyl-[protein] + nicotinamide</text>
        <dbReference type="Rhea" id="RHEA:54424"/>
        <dbReference type="Rhea" id="RHEA-COMP:9867"/>
        <dbReference type="Rhea" id="RHEA-COMP:13832"/>
        <dbReference type="ChEBI" id="CHEBI:17154"/>
        <dbReference type="ChEBI" id="CHEBI:29961"/>
        <dbReference type="ChEBI" id="CHEBI:57540"/>
        <dbReference type="ChEBI" id="CHEBI:138102"/>
    </reaction>
    <physiologicalReaction direction="left-to-right" evidence="25">
        <dbReference type="Rhea" id="RHEA:54425"/>
    </physiologicalReaction>
</comment>
<evidence type="ECO:0000256" key="3">
    <source>
        <dbReference type="ARBA" id="ARBA00004604"/>
    </source>
</evidence>
<evidence type="ECO:0000256" key="31">
    <source>
        <dbReference type="ARBA" id="ARBA00071874"/>
    </source>
</evidence>
<evidence type="ECO:0000256" key="20">
    <source>
        <dbReference type="ARBA" id="ARBA00023027"/>
    </source>
</evidence>